<dbReference type="InterPro" id="IPR036249">
    <property type="entry name" value="Thioredoxin-like_sf"/>
</dbReference>
<reference evidence="2" key="1">
    <citation type="submission" date="2007-04" db="EMBL/GenBank/DDBJ databases">
        <authorList>
            <consortium name="The Broad Institute Genome Sequencing Platform"/>
            <person name="Birren B."/>
            <person name="Lander E."/>
            <person name="Galagan J."/>
            <person name="Nusbaum C."/>
            <person name="Devon K."/>
            <person name="Ma L.-J."/>
            <person name="Jaffe D."/>
            <person name="Butler J."/>
            <person name="Alvarez P."/>
            <person name="Gnerre S."/>
            <person name="Grabherr M."/>
            <person name="Kleber M."/>
            <person name="Mauceli E."/>
            <person name="Brockman W."/>
            <person name="MacCallum I.A."/>
            <person name="Young S."/>
            <person name="LaButti K."/>
            <person name="DeCaprio D."/>
            <person name="Crawford M."/>
            <person name="Koehrsen M."/>
            <person name="Engels R."/>
            <person name="Montgomery P."/>
            <person name="Pearson M."/>
            <person name="Howarth C."/>
            <person name="Larson L."/>
            <person name="White J."/>
            <person name="O'Leary S."/>
            <person name="Kodira C."/>
            <person name="Zeng Q."/>
            <person name="Yandava C."/>
            <person name="Alvarado L."/>
            <person name="Kistler C."/>
            <person name="Shim W.-B."/>
            <person name="Kang S."/>
            <person name="Woloshuk C."/>
        </authorList>
    </citation>
    <scope>NUCLEOTIDE SEQUENCE</scope>
    <source>
        <strain evidence="2">4287</strain>
    </source>
</reference>
<dbReference type="PANTHER" id="PTHR13887">
    <property type="entry name" value="GLUTATHIONE S-TRANSFERASE KAPPA"/>
    <property type="match status" value="1"/>
</dbReference>
<dbReference type="OrthoDB" id="1930760at2759"/>
<dbReference type="KEGG" id="fox:FOXG_07124"/>
<evidence type="ECO:0000259" key="1">
    <source>
        <dbReference type="Pfam" id="PF01323"/>
    </source>
</evidence>
<evidence type="ECO:0000313" key="3">
    <source>
        <dbReference type="Proteomes" id="UP000009097"/>
    </source>
</evidence>
<accession>A0A0J9V5G5</accession>
<sequence length="148" mass="16953">MANCNIQLTIDIGCPWCYLGWNRLRRAVALYRDQASDATADTVTIVYRYISINPTLPKVPVSQREHLLKKMLPETIDTVHSAMKSMGQKEGIKYNFNSKIGNTRDIHRLMYLARSKSPEVEERLLSIVFKSHFEEEGDITCHDTLHGS</sequence>
<dbReference type="InterPro" id="IPR001853">
    <property type="entry name" value="DSBA-like_thioredoxin_dom"/>
</dbReference>
<dbReference type="GeneID" id="28948874"/>
<proteinExistence type="predicted"/>
<protein>
    <recommendedName>
        <fullName evidence="1">DSBA-like thioredoxin domain-containing protein</fullName>
    </recommendedName>
</protein>
<dbReference type="VEuPathDB" id="FungiDB:FOXG_07124"/>
<evidence type="ECO:0000313" key="2">
    <source>
        <dbReference type="EMBL" id="KNB06403.1"/>
    </source>
</evidence>
<dbReference type="Proteomes" id="UP000009097">
    <property type="component" value="Unassembled WGS sequence"/>
</dbReference>
<reference evidence="2" key="2">
    <citation type="journal article" date="2010" name="Nature">
        <title>Comparative genomics reveals mobile pathogenicity chromosomes in Fusarium.</title>
        <authorList>
            <person name="Ma L.J."/>
            <person name="van der Does H.C."/>
            <person name="Borkovich K.A."/>
            <person name="Coleman J.J."/>
            <person name="Daboussi M.J."/>
            <person name="Di Pietro A."/>
            <person name="Dufresne M."/>
            <person name="Freitag M."/>
            <person name="Grabherr M."/>
            <person name="Henrissat B."/>
            <person name="Houterman P.M."/>
            <person name="Kang S."/>
            <person name="Shim W.B."/>
            <person name="Woloshuk C."/>
            <person name="Xie X."/>
            <person name="Xu J.R."/>
            <person name="Antoniw J."/>
            <person name="Baker S.E."/>
            <person name="Bluhm B.H."/>
            <person name="Breakspear A."/>
            <person name="Brown D.W."/>
            <person name="Butchko R.A."/>
            <person name="Chapman S."/>
            <person name="Coulson R."/>
            <person name="Coutinho P.M."/>
            <person name="Danchin E.G."/>
            <person name="Diener A."/>
            <person name="Gale L.R."/>
            <person name="Gardiner D.M."/>
            <person name="Goff S."/>
            <person name="Hammond-Kosack K.E."/>
            <person name="Hilburn K."/>
            <person name="Hua-Van A."/>
            <person name="Jonkers W."/>
            <person name="Kazan K."/>
            <person name="Kodira C.D."/>
            <person name="Koehrsen M."/>
            <person name="Kumar L."/>
            <person name="Lee Y.H."/>
            <person name="Li L."/>
            <person name="Manners J.M."/>
            <person name="Miranda-Saavedra D."/>
            <person name="Mukherjee M."/>
            <person name="Park G."/>
            <person name="Park J."/>
            <person name="Park S.Y."/>
            <person name="Proctor R.H."/>
            <person name="Regev A."/>
            <person name="Ruiz-Roldan M.C."/>
            <person name="Sain D."/>
            <person name="Sakthikumar S."/>
            <person name="Sykes S."/>
            <person name="Schwartz D.C."/>
            <person name="Turgeon B.G."/>
            <person name="Wapinski I."/>
            <person name="Yoder O."/>
            <person name="Young S."/>
            <person name="Zeng Q."/>
            <person name="Zhou S."/>
            <person name="Galagan J."/>
            <person name="Cuomo C.A."/>
            <person name="Kistler H.C."/>
            <person name="Rep M."/>
        </authorList>
    </citation>
    <scope>NUCLEOTIDE SEQUENCE [LARGE SCALE GENOMIC DNA]</scope>
    <source>
        <strain evidence="2">4287</strain>
    </source>
</reference>
<dbReference type="SUPFAM" id="SSF52833">
    <property type="entry name" value="Thioredoxin-like"/>
    <property type="match status" value="1"/>
</dbReference>
<name>A0A0J9V5G5_FUSO4</name>
<dbReference type="EMBL" id="DS231704">
    <property type="protein sequence ID" value="KNB06403.1"/>
    <property type="molecule type" value="Genomic_DNA"/>
</dbReference>
<dbReference type="RefSeq" id="XP_018244448.1">
    <property type="nucleotide sequence ID" value="XM_018385760.1"/>
</dbReference>
<dbReference type="Gene3D" id="3.40.30.10">
    <property type="entry name" value="Glutaredoxin"/>
    <property type="match status" value="1"/>
</dbReference>
<gene>
    <name evidence="2" type="ORF">FOXG_07124</name>
</gene>
<dbReference type="Pfam" id="PF01323">
    <property type="entry name" value="DSBA"/>
    <property type="match status" value="1"/>
</dbReference>
<dbReference type="AlphaFoldDB" id="A0A0J9V5G5"/>
<dbReference type="GO" id="GO:0016491">
    <property type="term" value="F:oxidoreductase activity"/>
    <property type="evidence" value="ECO:0007669"/>
    <property type="project" value="InterPro"/>
</dbReference>
<dbReference type="PANTHER" id="PTHR13887:SF41">
    <property type="entry name" value="THIOREDOXIN SUPERFAMILY PROTEIN"/>
    <property type="match status" value="1"/>
</dbReference>
<feature type="domain" description="DSBA-like thioredoxin" evidence="1">
    <location>
        <begin position="10"/>
        <end position="145"/>
    </location>
</feature>
<organism evidence="2 3">
    <name type="scientific">Fusarium oxysporum f. sp. lycopersici (strain 4287 / CBS 123668 / FGSC 9935 / NRRL 34936)</name>
    <name type="common">Fusarium vascular wilt of tomato</name>
    <dbReference type="NCBI Taxonomy" id="426428"/>
    <lineage>
        <taxon>Eukaryota</taxon>
        <taxon>Fungi</taxon>
        <taxon>Dikarya</taxon>
        <taxon>Ascomycota</taxon>
        <taxon>Pezizomycotina</taxon>
        <taxon>Sordariomycetes</taxon>
        <taxon>Hypocreomycetidae</taxon>
        <taxon>Hypocreales</taxon>
        <taxon>Nectriaceae</taxon>
        <taxon>Fusarium</taxon>
        <taxon>Fusarium oxysporum species complex</taxon>
    </lineage>
</organism>